<dbReference type="EMBL" id="JAHRHJ020000001">
    <property type="protein sequence ID" value="KAH9328716.1"/>
    <property type="molecule type" value="Genomic_DNA"/>
</dbReference>
<accession>A0AA38LLZ3</accession>
<gene>
    <name evidence="2" type="ORF">KI387_000824</name>
</gene>
<reference evidence="2 3" key="1">
    <citation type="journal article" date="2021" name="Nat. Plants">
        <title>The Taxus genome provides insights into paclitaxel biosynthesis.</title>
        <authorList>
            <person name="Xiong X."/>
            <person name="Gou J."/>
            <person name="Liao Q."/>
            <person name="Li Y."/>
            <person name="Zhou Q."/>
            <person name="Bi G."/>
            <person name="Li C."/>
            <person name="Du R."/>
            <person name="Wang X."/>
            <person name="Sun T."/>
            <person name="Guo L."/>
            <person name="Liang H."/>
            <person name="Lu P."/>
            <person name="Wu Y."/>
            <person name="Zhang Z."/>
            <person name="Ro D.K."/>
            <person name="Shang Y."/>
            <person name="Huang S."/>
            <person name="Yan J."/>
        </authorList>
    </citation>
    <scope>NUCLEOTIDE SEQUENCE [LARGE SCALE GENOMIC DNA]</scope>
    <source>
        <strain evidence="2">Ta-2019</strain>
    </source>
</reference>
<keyword evidence="3" id="KW-1185">Reference proteome</keyword>
<feature type="region of interest" description="Disordered" evidence="1">
    <location>
        <begin position="1"/>
        <end position="25"/>
    </location>
</feature>
<name>A0AA38LLZ3_TAXCH</name>
<organism evidence="2 3">
    <name type="scientific">Taxus chinensis</name>
    <name type="common">Chinese yew</name>
    <name type="synonym">Taxus wallichiana var. chinensis</name>
    <dbReference type="NCBI Taxonomy" id="29808"/>
    <lineage>
        <taxon>Eukaryota</taxon>
        <taxon>Viridiplantae</taxon>
        <taxon>Streptophyta</taxon>
        <taxon>Embryophyta</taxon>
        <taxon>Tracheophyta</taxon>
        <taxon>Spermatophyta</taxon>
        <taxon>Pinopsida</taxon>
        <taxon>Pinidae</taxon>
        <taxon>Conifers II</taxon>
        <taxon>Cupressales</taxon>
        <taxon>Taxaceae</taxon>
        <taxon>Taxus</taxon>
    </lineage>
</organism>
<protein>
    <submittedName>
        <fullName evidence="2">Uncharacterized protein</fullName>
    </submittedName>
</protein>
<feature type="non-terminal residue" evidence="2">
    <location>
        <position position="59"/>
    </location>
</feature>
<comment type="caution">
    <text evidence="2">The sequence shown here is derived from an EMBL/GenBank/DDBJ whole genome shotgun (WGS) entry which is preliminary data.</text>
</comment>
<evidence type="ECO:0000313" key="2">
    <source>
        <dbReference type="EMBL" id="KAH9328716.1"/>
    </source>
</evidence>
<dbReference type="AlphaFoldDB" id="A0AA38LLZ3"/>
<sequence>HVDGGNHRRGFCRGFRGSGNHRGGRSEFPYGTCYNNGSKKHCKCKFLDLLQWSWCGHKH</sequence>
<evidence type="ECO:0000256" key="1">
    <source>
        <dbReference type="SAM" id="MobiDB-lite"/>
    </source>
</evidence>
<evidence type="ECO:0000313" key="3">
    <source>
        <dbReference type="Proteomes" id="UP000824469"/>
    </source>
</evidence>
<feature type="non-terminal residue" evidence="2">
    <location>
        <position position="1"/>
    </location>
</feature>
<proteinExistence type="predicted"/>
<dbReference type="Proteomes" id="UP000824469">
    <property type="component" value="Unassembled WGS sequence"/>
</dbReference>